<dbReference type="PANTHER" id="PTHR30616">
    <property type="entry name" value="UNCHARACTERIZED PROTEIN YFIH"/>
    <property type="match status" value="1"/>
</dbReference>
<name>A0AA42B856_9GAMM</name>
<proteinExistence type="inferred from homology"/>
<dbReference type="EMBL" id="JAMQGP010000006">
    <property type="protein sequence ID" value="MCM2680617.1"/>
    <property type="molecule type" value="Genomic_DNA"/>
</dbReference>
<comment type="catalytic activity">
    <reaction evidence="8">
        <text>adenosine + phosphate = alpha-D-ribose 1-phosphate + adenine</text>
        <dbReference type="Rhea" id="RHEA:27642"/>
        <dbReference type="ChEBI" id="CHEBI:16335"/>
        <dbReference type="ChEBI" id="CHEBI:16708"/>
        <dbReference type="ChEBI" id="CHEBI:43474"/>
        <dbReference type="ChEBI" id="CHEBI:57720"/>
        <dbReference type="EC" id="2.4.2.1"/>
    </reaction>
    <physiologicalReaction direction="left-to-right" evidence="8">
        <dbReference type="Rhea" id="RHEA:27643"/>
    </physiologicalReaction>
</comment>
<evidence type="ECO:0000313" key="12">
    <source>
        <dbReference type="Proteomes" id="UP001165393"/>
    </source>
</evidence>
<evidence type="ECO:0000256" key="10">
    <source>
        <dbReference type="RuleBase" id="RU361274"/>
    </source>
</evidence>
<keyword evidence="3" id="KW-0808">Transferase</keyword>
<dbReference type="SUPFAM" id="SSF64438">
    <property type="entry name" value="CNF1/YfiH-like putative cysteine hydrolases"/>
    <property type="match status" value="1"/>
</dbReference>
<dbReference type="PANTHER" id="PTHR30616:SF2">
    <property type="entry name" value="PURINE NUCLEOSIDE PHOSPHORYLASE LACC1"/>
    <property type="match status" value="1"/>
</dbReference>
<comment type="catalytic activity">
    <reaction evidence="1">
        <text>inosine + phosphate = alpha-D-ribose 1-phosphate + hypoxanthine</text>
        <dbReference type="Rhea" id="RHEA:27646"/>
        <dbReference type="ChEBI" id="CHEBI:17368"/>
        <dbReference type="ChEBI" id="CHEBI:17596"/>
        <dbReference type="ChEBI" id="CHEBI:43474"/>
        <dbReference type="ChEBI" id="CHEBI:57720"/>
        <dbReference type="EC" id="2.4.2.1"/>
    </reaction>
    <physiologicalReaction direction="left-to-right" evidence="1">
        <dbReference type="Rhea" id="RHEA:27647"/>
    </physiologicalReaction>
</comment>
<dbReference type="InterPro" id="IPR003730">
    <property type="entry name" value="Cu_polyphenol_OxRdtase"/>
</dbReference>
<evidence type="ECO:0000256" key="9">
    <source>
        <dbReference type="ARBA" id="ARBA00049893"/>
    </source>
</evidence>
<dbReference type="GO" id="GO:0005507">
    <property type="term" value="F:copper ion binding"/>
    <property type="evidence" value="ECO:0007669"/>
    <property type="project" value="TreeGrafter"/>
</dbReference>
<comment type="catalytic activity">
    <reaction evidence="9">
        <text>S-methyl-5'-thioadenosine + phosphate = 5-(methylsulfanyl)-alpha-D-ribose 1-phosphate + adenine</text>
        <dbReference type="Rhea" id="RHEA:11852"/>
        <dbReference type="ChEBI" id="CHEBI:16708"/>
        <dbReference type="ChEBI" id="CHEBI:17509"/>
        <dbReference type="ChEBI" id="CHEBI:43474"/>
        <dbReference type="ChEBI" id="CHEBI:58533"/>
        <dbReference type="EC" id="2.4.2.28"/>
    </reaction>
    <physiologicalReaction direction="left-to-right" evidence="9">
        <dbReference type="Rhea" id="RHEA:11853"/>
    </physiologicalReaction>
</comment>
<dbReference type="InterPro" id="IPR011324">
    <property type="entry name" value="Cytotoxic_necrot_fac-like_cat"/>
</dbReference>
<keyword evidence="6" id="KW-0862">Zinc</keyword>
<evidence type="ECO:0000256" key="8">
    <source>
        <dbReference type="ARBA" id="ARBA00048968"/>
    </source>
</evidence>
<evidence type="ECO:0000256" key="2">
    <source>
        <dbReference type="ARBA" id="ARBA00007353"/>
    </source>
</evidence>
<keyword evidence="5" id="KW-0378">Hydrolase</keyword>
<comment type="caution">
    <text evidence="11">The sequence shown here is derived from an EMBL/GenBank/DDBJ whole genome shotgun (WGS) entry which is preliminary data.</text>
</comment>
<dbReference type="Gene3D" id="3.60.140.10">
    <property type="entry name" value="CNF1/YfiH-like putative cysteine hydrolases"/>
    <property type="match status" value="1"/>
</dbReference>
<gene>
    <name evidence="11" type="primary">pgeF</name>
    <name evidence="11" type="ORF">NAF29_13190</name>
</gene>
<comment type="similarity">
    <text evidence="2 10">Belongs to the purine nucleoside phosphorylase YfiH/LACC1 family.</text>
</comment>
<reference evidence="11 12" key="1">
    <citation type="journal article" date="2013" name="Antonie Van Leeuwenhoek">
        <title>Echinimonas agarilytica gen. nov., sp. nov., a new gammaproteobacterium isolated from the sea urchin Strongylocentrotus intermedius.</title>
        <authorList>
            <person name="Nedashkovskaya O.I."/>
            <person name="Stenkova A.M."/>
            <person name="Zhukova N.V."/>
            <person name="Van Trappen S."/>
            <person name="Lee J.S."/>
            <person name="Kim S.B."/>
        </authorList>
    </citation>
    <scope>NUCLEOTIDE SEQUENCE [LARGE SCALE GENOMIC DNA]</scope>
    <source>
        <strain evidence="11 12">KMM 6351</strain>
    </source>
</reference>
<dbReference type="GO" id="GO:0016787">
    <property type="term" value="F:hydrolase activity"/>
    <property type="evidence" value="ECO:0007669"/>
    <property type="project" value="UniProtKB-KW"/>
</dbReference>
<accession>A0AA42B856</accession>
<evidence type="ECO:0000256" key="5">
    <source>
        <dbReference type="ARBA" id="ARBA00022801"/>
    </source>
</evidence>
<comment type="catalytic activity">
    <reaction evidence="7">
        <text>adenosine + H2O + H(+) = inosine + NH4(+)</text>
        <dbReference type="Rhea" id="RHEA:24408"/>
        <dbReference type="ChEBI" id="CHEBI:15377"/>
        <dbReference type="ChEBI" id="CHEBI:15378"/>
        <dbReference type="ChEBI" id="CHEBI:16335"/>
        <dbReference type="ChEBI" id="CHEBI:17596"/>
        <dbReference type="ChEBI" id="CHEBI:28938"/>
        <dbReference type="EC" id="3.5.4.4"/>
    </reaction>
    <physiologicalReaction direction="left-to-right" evidence="7">
        <dbReference type="Rhea" id="RHEA:24409"/>
    </physiologicalReaction>
</comment>
<dbReference type="RefSeq" id="WP_251262088.1">
    <property type="nucleotide sequence ID" value="NZ_JAMQGP010000006.1"/>
</dbReference>
<evidence type="ECO:0000256" key="4">
    <source>
        <dbReference type="ARBA" id="ARBA00022723"/>
    </source>
</evidence>
<dbReference type="GO" id="GO:0017061">
    <property type="term" value="F:S-methyl-5-thioadenosine phosphorylase activity"/>
    <property type="evidence" value="ECO:0007669"/>
    <property type="project" value="UniProtKB-EC"/>
</dbReference>
<dbReference type="CDD" id="cd16833">
    <property type="entry name" value="YfiH"/>
    <property type="match status" value="1"/>
</dbReference>
<evidence type="ECO:0000313" key="11">
    <source>
        <dbReference type="EMBL" id="MCM2680617.1"/>
    </source>
</evidence>
<protein>
    <recommendedName>
        <fullName evidence="10">Purine nucleoside phosphorylase</fullName>
    </recommendedName>
</protein>
<evidence type="ECO:0000256" key="6">
    <source>
        <dbReference type="ARBA" id="ARBA00022833"/>
    </source>
</evidence>
<evidence type="ECO:0000256" key="7">
    <source>
        <dbReference type="ARBA" id="ARBA00047989"/>
    </source>
</evidence>
<sequence>MREEIPQISDSQIEDWALPSNVRATQSTREKGASRPPYQGLNLGLHVNDDATLVHQNRLTLQQSMVGCQHLHWLEQIHSTQVLHLTSAPRIVMSADASVTQVPGQACIVMTADCLPVLFCAADGSEVAAAHAGWRGLLNGVIENTIDAMQTSVKDIRVWLGPCIGPRAFEVGEEVRAAFIKSSPHHQQAFVAQGNNKWLAHLHLLAVQRLQKYGVTDISADARCTFEQPELFFSYRRDGVTGRMASAIWIEQHA</sequence>
<evidence type="ECO:0000256" key="3">
    <source>
        <dbReference type="ARBA" id="ARBA00022679"/>
    </source>
</evidence>
<dbReference type="NCBIfam" id="TIGR00726">
    <property type="entry name" value="peptidoglycan editing factor PgeF"/>
    <property type="match status" value="1"/>
</dbReference>
<dbReference type="AlphaFoldDB" id="A0AA42B856"/>
<keyword evidence="12" id="KW-1185">Reference proteome</keyword>
<organism evidence="11 12">
    <name type="scientific">Echinimonas agarilytica</name>
    <dbReference type="NCBI Taxonomy" id="1215918"/>
    <lineage>
        <taxon>Bacteria</taxon>
        <taxon>Pseudomonadati</taxon>
        <taxon>Pseudomonadota</taxon>
        <taxon>Gammaproteobacteria</taxon>
        <taxon>Alteromonadales</taxon>
        <taxon>Echinimonadaceae</taxon>
        <taxon>Echinimonas</taxon>
    </lineage>
</organism>
<evidence type="ECO:0000256" key="1">
    <source>
        <dbReference type="ARBA" id="ARBA00000553"/>
    </source>
</evidence>
<keyword evidence="4" id="KW-0479">Metal-binding</keyword>
<dbReference type="InterPro" id="IPR038371">
    <property type="entry name" value="Cu_polyphenol_OxRdtase_sf"/>
</dbReference>
<dbReference type="Proteomes" id="UP001165393">
    <property type="component" value="Unassembled WGS sequence"/>
</dbReference>
<dbReference type="Pfam" id="PF02578">
    <property type="entry name" value="Cu-oxidase_4"/>
    <property type="match status" value="1"/>
</dbReference>